<evidence type="ECO:0000256" key="9">
    <source>
        <dbReference type="ARBA" id="ARBA00022989"/>
    </source>
</evidence>
<evidence type="ECO:0000259" key="16">
    <source>
        <dbReference type="PROSITE" id="PS50923"/>
    </source>
</evidence>
<evidence type="ECO:0000256" key="7">
    <source>
        <dbReference type="ARBA" id="ARBA00022729"/>
    </source>
</evidence>
<dbReference type="InterPro" id="IPR000436">
    <property type="entry name" value="Sushi_SCR_CCP_dom"/>
</dbReference>
<reference evidence="17" key="1">
    <citation type="journal article" date="2023" name="G3 (Bethesda)">
        <title>Whole genome assemblies of Zophobas morio and Tenebrio molitor.</title>
        <authorList>
            <person name="Kaur S."/>
            <person name="Stinson S.A."/>
            <person name="diCenzo G.C."/>
        </authorList>
    </citation>
    <scope>NUCLEOTIDE SEQUENCE</scope>
    <source>
        <strain evidence="17">QUZm001</strain>
    </source>
</reference>
<dbReference type="CDD" id="cd00033">
    <property type="entry name" value="CCP"/>
    <property type="match status" value="1"/>
</dbReference>
<dbReference type="InterPro" id="IPR026823">
    <property type="entry name" value="cEGF"/>
</dbReference>
<accession>A0AA38INQ2</accession>
<dbReference type="AlphaFoldDB" id="A0AA38INQ2"/>
<dbReference type="SUPFAM" id="SSF57184">
    <property type="entry name" value="Growth factor receptor domain"/>
    <property type="match status" value="1"/>
</dbReference>
<evidence type="ECO:0000256" key="5">
    <source>
        <dbReference type="ARBA" id="ARBA00022583"/>
    </source>
</evidence>
<evidence type="ECO:0000256" key="12">
    <source>
        <dbReference type="ARBA" id="ARBA00023170"/>
    </source>
</evidence>
<dbReference type="Gene3D" id="2.10.70.10">
    <property type="entry name" value="Complement Module, domain 1"/>
    <property type="match status" value="1"/>
</dbReference>
<dbReference type="Pfam" id="PF07645">
    <property type="entry name" value="EGF_CA"/>
    <property type="match status" value="2"/>
</dbReference>
<evidence type="ECO:0000256" key="4">
    <source>
        <dbReference type="ARBA" id="ARBA00022536"/>
    </source>
</evidence>
<dbReference type="InterPro" id="IPR018097">
    <property type="entry name" value="EGF_Ca-bd_CS"/>
</dbReference>
<sequence>MKQNKKYRVKVRKRNKNKNESNRTTEMSLTENVGFSNTTTNEFRKRRRKKRRRRKKQNQDNILEITTARSINNTLTYVHINNTLKYLNSTHGNHDIYAQNGTEKMNVNNSSTPRKQSRCKIKNGGCSQICRPKGKTKCSCLKGYRLAKNRKKCIDIDECRIKNGGCKEICRNSLGGYVCDCSLGFRLSEDYKSCQDINECHLRNGHGPCQDTCTNTYGSYICDCSHLNGTRLATDKHSCDDINECEEFNPGCSHLCINTRVGAFCSCPEGMELMSDYKTCQDVDECEDASIKSLCSRGCVNTIGSYYCEEDFQNDHYVNKKKIPSCPPLDLPQHGFITCYRNNSLPYDTFTKYGRKIIKNSPGTKCHLECPVGFRLLGEGRYICDISGKWVIRKKGLCIKSPYPKLHCPPDQTFFLNKGQRSILVRFPAPQTNIRWKIVKSYPKWAKNLKGKLSEGRHNIQFSVTDPASKLSSTCSFSVLVKK</sequence>
<keyword evidence="7" id="KW-0732">Signal</keyword>
<keyword evidence="6" id="KW-0812">Transmembrane</keyword>
<feature type="compositionally biased region" description="Basic residues" evidence="15">
    <location>
        <begin position="44"/>
        <end position="56"/>
    </location>
</feature>
<dbReference type="PROSITE" id="PS01186">
    <property type="entry name" value="EGF_2"/>
    <property type="match status" value="1"/>
</dbReference>
<keyword evidence="4" id="KW-0245">EGF-like domain</keyword>
<evidence type="ECO:0000313" key="18">
    <source>
        <dbReference type="Proteomes" id="UP001168821"/>
    </source>
</evidence>
<dbReference type="GO" id="GO:0016020">
    <property type="term" value="C:membrane"/>
    <property type="evidence" value="ECO:0007669"/>
    <property type="project" value="UniProtKB-SubCell"/>
</dbReference>
<protein>
    <recommendedName>
        <fullName evidence="16">Sushi domain-containing protein</fullName>
    </recommendedName>
</protein>
<evidence type="ECO:0000256" key="1">
    <source>
        <dbReference type="ARBA" id="ARBA00004479"/>
    </source>
</evidence>
<organism evidence="17 18">
    <name type="scientific">Zophobas morio</name>
    <dbReference type="NCBI Taxonomy" id="2755281"/>
    <lineage>
        <taxon>Eukaryota</taxon>
        <taxon>Metazoa</taxon>
        <taxon>Ecdysozoa</taxon>
        <taxon>Arthropoda</taxon>
        <taxon>Hexapoda</taxon>
        <taxon>Insecta</taxon>
        <taxon>Pterygota</taxon>
        <taxon>Neoptera</taxon>
        <taxon>Endopterygota</taxon>
        <taxon>Coleoptera</taxon>
        <taxon>Polyphaga</taxon>
        <taxon>Cucujiformia</taxon>
        <taxon>Tenebrionidae</taxon>
        <taxon>Zophobas</taxon>
    </lineage>
</organism>
<keyword evidence="9" id="KW-1133">Transmembrane helix</keyword>
<dbReference type="FunFam" id="2.10.25.10:FF:000009">
    <property type="entry name" value="Low-density lipoprotein receptor isoform 1"/>
    <property type="match status" value="1"/>
</dbReference>
<evidence type="ECO:0000256" key="15">
    <source>
        <dbReference type="SAM" id="MobiDB-lite"/>
    </source>
</evidence>
<dbReference type="SMART" id="SM00181">
    <property type="entry name" value="EGF"/>
    <property type="match status" value="4"/>
</dbReference>
<keyword evidence="11" id="KW-1015">Disulfide bond</keyword>
<dbReference type="SUPFAM" id="SSF57196">
    <property type="entry name" value="EGF/Laminin"/>
    <property type="match status" value="1"/>
</dbReference>
<dbReference type="GO" id="GO:0006897">
    <property type="term" value="P:endocytosis"/>
    <property type="evidence" value="ECO:0007669"/>
    <property type="project" value="UniProtKB-KW"/>
</dbReference>
<evidence type="ECO:0000256" key="14">
    <source>
        <dbReference type="PROSITE-ProRule" id="PRU00302"/>
    </source>
</evidence>
<evidence type="ECO:0000313" key="17">
    <source>
        <dbReference type="EMBL" id="KAJ3661228.1"/>
    </source>
</evidence>
<dbReference type="SUPFAM" id="SSF57535">
    <property type="entry name" value="Complement control module/SCR domain"/>
    <property type="match status" value="1"/>
</dbReference>
<keyword evidence="13" id="KW-0325">Glycoprotein</keyword>
<dbReference type="PROSITE" id="PS01187">
    <property type="entry name" value="EGF_CA"/>
    <property type="match status" value="2"/>
</dbReference>
<dbReference type="Pfam" id="PF14670">
    <property type="entry name" value="FXa_inhibition"/>
    <property type="match status" value="2"/>
</dbReference>
<evidence type="ECO:0000256" key="8">
    <source>
        <dbReference type="ARBA" id="ARBA00022737"/>
    </source>
</evidence>
<dbReference type="PROSITE" id="PS50923">
    <property type="entry name" value="SUSHI"/>
    <property type="match status" value="1"/>
</dbReference>
<dbReference type="Gene3D" id="2.10.25.10">
    <property type="entry name" value="Laminin"/>
    <property type="match status" value="5"/>
</dbReference>
<keyword evidence="8" id="KW-0677">Repeat</keyword>
<evidence type="ECO:0000256" key="13">
    <source>
        <dbReference type="ARBA" id="ARBA00023180"/>
    </source>
</evidence>
<dbReference type="InterPro" id="IPR052080">
    <property type="entry name" value="vWF_C/EGF_Fibrillin"/>
</dbReference>
<evidence type="ECO:0000256" key="10">
    <source>
        <dbReference type="ARBA" id="ARBA00023136"/>
    </source>
</evidence>
<name>A0AA38INQ2_9CUCU</name>
<dbReference type="FunFam" id="2.10.25.10:FF:000037">
    <property type="entry name" value="Signal peptide, CUB domain and EGF-like domain-containing 2"/>
    <property type="match status" value="2"/>
</dbReference>
<keyword evidence="18" id="KW-1185">Reference proteome</keyword>
<dbReference type="EMBL" id="JALNTZ010000002">
    <property type="protein sequence ID" value="KAJ3661228.1"/>
    <property type="molecule type" value="Genomic_DNA"/>
</dbReference>
<dbReference type="Proteomes" id="UP001168821">
    <property type="component" value="Unassembled WGS sequence"/>
</dbReference>
<evidence type="ECO:0000256" key="11">
    <source>
        <dbReference type="ARBA" id="ARBA00023157"/>
    </source>
</evidence>
<proteinExistence type="predicted"/>
<dbReference type="PROSITE" id="PS00010">
    <property type="entry name" value="ASX_HYDROXYL"/>
    <property type="match status" value="1"/>
</dbReference>
<evidence type="ECO:0000256" key="6">
    <source>
        <dbReference type="ARBA" id="ARBA00022692"/>
    </source>
</evidence>
<comment type="caution">
    <text evidence="17">The sequence shown here is derived from an EMBL/GenBank/DDBJ whole genome shotgun (WGS) entry which is preliminary data.</text>
</comment>
<dbReference type="PANTHER" id="PTHR47333:SF4">
    <property type="entry name" value="EGF-LIKE DOMAIN-CONTAINING PROTEIN"/>
    <property type="match status" value="1"/>
</dbReference>
<dbReference type="SMART" id="SM00179">
    <property type="entry name" value="EGF_CA"/>
    <property type="match status" value="4"/>
</dbReference>
<dbReference type="PANTHER" id="PTHR47333">
    <property type="entry name" value="VON WILLEBRAND FACTOR C AND EGF DOMAIN-CONTAINING PROTEIN"/>
    <property type="match status" value="1"/>
</dbReference>
<keyword evidence="12" id="KW-0675">Receptor</keyword>
<dbReference type="InterPro" id="IPR009030">
    <property type="entry name" value="Growth_fac_rcpt_cys_sf"/>
</dbReference>
<dbReference type="CDD" id="cd00054">
    <property type="entry name" value="EGF_CA"/>
    <property type="match status" value="2"/>
</dbReference>
<feature type="compositionally biased region" description="Polar residues" evidence="15">
    <location>
        <begin position="24"/>
        <end position="41"/>
    </location>
</feature>
<evidence type="ECO:0000256" key="2">
    <source>
        <dbReference type="ARBA" id="ARBA00004613"/>
    </source>
</evidence>
<dbReference type="InterPro" id="IPR001881">
    <property type="entry name" value="EGF-like_Ca-bd_dom"/>
</dbReference>
<dbReference type="InterPro" id="IPR000742">
    <property type="entry name" value="EGF"/>
</dbReference>
<keyword evidence="10" id="KW-0472">Membrane</keyword>
<comment type="subcellular location">
    <subcellularLocation>
        <location evidence="1">Membrane</location>
        <topology evidence="1">Single-pass type I membrane protein</topology>
    </subcellularLocation>
    <subcellularLocation>
        <location evidence="2">Secreted</location>
    </subcellularLocation>
</comment>
<feature type="compositionally biased region" description="Basic residues" evidence="15">
    <location>
        <begin position="1"/>
        <end position="16"/>
    </location>
</feature>
<evidence type="ECO:0000256" key="3">
    <source>
        <dbReference type="ARBA" id="ARBA00022525"/>
    </source>
</evidence>
<dbReference type="GO" id="GO:0005576">
    <property type="term" value="C:extracellular region"/>
    <property type="evidence" value="ECO:0007669"/>
    <property type="project" value="UniProtKB-SubCell"/>
</dbReference>
<keyword evidence="14" id="KW-0768">Sushi</keyword>
<keyword evidence="5" id="KW-0254">Endocytosis</keyword>
<gene>
    <name evidence="17" type="ORF">Zmor_005634</name>
</gene>
<dbReference type="InterPro" id="IPR049883">
    <property type="entry name" value="NOTCH1_EGF-like"/>
</dbReference>
<dbReference type="GO" id="GO:0005509">
    <property type="term" value="F:calcium ion binding"/>
    <property type="evidence" value="ECO:0007669"/>
    <property type="project" value="InterPro"/>
</dbReference>
<dbReference type="InterPro" id="IPR000152">
    <property type="entry name" value="EGF-type_Asp/Asn_hydroxyl_site"/>
</dbReference>
<keyword evidence="3" id="KW-0964">Secreted</keyword>
<feature type="region of interest" description="Disordered" evidence="15">
    <location>
        <begin position="1"/>
        <end position="61"/>
    </location>
</feature>
<comment type="caution">
    <text evidence="14">Lacks conserved residue(s) required for the propagation of feature annotation.</text>
</comment>
<dbReference type="Pfam" id="PF12662">
    <property type="entry name" value="cEGF"/>
    <property type="match status" value="1"/>
</dbReference>
<dbReference type="InterPro" id="IPR035976">
    <property type="entry name" value="Sushi/SCR/CCP_sf"/>
</dbReference>
<feature type="domain" description="Sushi" evidence="16">
    <location>
        <begin position="337"/>
        <end position="400"/>
    </location>
</feature>